<dbReference type="SUPFAM" id="SSF56176">
    <property type="entry name" value="FAD-binding/transporter-associated domain-like"/>
    <property type="match status" value="1"/>
</dbReference>
<dbReference type="InterPro" id="IPR010031">
    <property type="entry name" value="FAD_lactone_oxidase-like"/>
</dbReference>
<dbReference type="RefSeq" id="WP_132542414.1">
    <property type="nucleotide sequence ID" value="NZ_SLWW01000003.1"/>
</dbReference>
<dbReference type="InterPro" id="IPR006094">
    <property type="entry name" value="Oxid_FAD_bind_N"/>
</dbReference>
<accession>A0A4R2KPW9</accession>
<dbReference type="PROSITE" id="PS51387">
    <property type="entry name" value="FAD_PCMH"/>
    <property type="match status" value="1"/>
</dbReference>
<evidence type="ECO:0000313" key="4">
    <source>
        <dbReference type="Proteomes" id="UP000295142"/>
    </source>
</evidence>
<evidence type="ECO:0000256" key="1">
    <source>
        <dbReference type="ARBA" id="ARBA00022827"/>
    </source>
</evidence>
<comment type="caution">
    <text evidence="3">The sequence shown here is derived from an EMBL/GenBank/DDBJ whole genome shotgun (WGS) entry which is preliminary data.</text>
</comment>
<dbReference type="PANTHER" id="PTHR43762">
    <property type="entry name" value="L-GULONOLACTONE OXIDASE"/>
    <property type="match status" value="1"/>
</dbReference>
<gene>
    <name evidence="3" type="ORF">EV655_103148</name>
</gene>
<dbReference type="EMBL" id="SLWW01000003">
    <property type="protein sequence ID" value="TCO72919.1"/>
    <property type="molecule type" value="Genomic_DNA"/>
</dbReference>
<evidence type="ECO:0000259" key="2">
    <source>
        <dbReference type="PROSITE" id="PS51387"/>
    </source>
</evidence>
<keyword evidence="1" id="KW-0274">FAD</keyword>
<name>A0A4R2KPW9_9RHOB</name>
<dbReference type="Proteomes" id="UP000295142">
    <property type="component" value="Unassembled WGS sequence"/>
</dbReference>
<proteinExistence type="predicted"/>
<dbReference type="PANTHER" id="PTHR43762:SF1">
    <property type="entry name" value="D-ARABINONO-1,4-LACTONE OXIDASE"/>
    <property type="match status" value="1"/>
</dbReference>
<reference evidence="3 4" key="1">
    <citation type="submission" date="2019-03" db="EMBL/GenBank/DDBJ databases">
        <title>Genomic Encyclopedia of Type Strains, Phase IV (KMG-IV): sequencing the most valuable type-strain genomes for metagenomic binning, comparative biology and taxonomic classification.</title>
        <authorList>
            <person name="Goeker M."/>
        </authorList>
    </citation>
    <scope>NUCLEOTIDE SEQUENCE [LARGE SCALE GENOMIC DNA]</scope>
    <source>
        <strain evidence="3 4">DSM 4868</strain>
    </source>
</reference>
<dbReference type="GO" id="GO:0016899">
    <property type="term" value="F:oxidoreductase activity, acting on the CH-OH group of donors, oxygen as acceptor"/>
    <property type="evidence" value="ECO:0007669"/>
    <property type="project" value="InterPro"/>
</dbReference>
<sequence length="438" mass="47414">MQWKTADYTGWGRALRARGTLARPERVPALADALTARGPAIGNRRSYGDAALNSGGAAVEMTRMDRLLSFDPDTGGLEVEAGATLGEILRLFAPRGWMPAVLPGTGFATVGGAIANDVHGKNHHNAGSFGQHVQAVTLMTDSGPREVTPERDPALFRATMGGLGQTGAILSARLQLRPTPGQRMRVVETRIPHFDAFIAALDASEAEFAVGWVDATAKRKRLGRGILEEGTLAEGGRPGPARRAKSIPFDAPGLLLSAPVVKLFNRWYRWRVPDTGRKRTRPLEEFFFPLDALHDWNRLYGKRGFHQFQCIVPKDAAPALKEILAAIAKSGVASPLAVLKRMGPGRAGHLSFPMEGYTLAVDVPAQRRKLPALHARLQDMVRDAGGRLYLAKDGLAGPETVAAMYPELDAWRAEIAKADPDGQMTTDLVRRLHLRSAA</sequence>
<organism evidence="3 4">
    <name type="scientific">Rhodovulum euryhalinum</name>
    <dbReference type="NCBI Taxonomy" id="35805"/>
    <lineage>
        <taxon>Bacteria</taxon>
        <taxon>Pseudomonadati</taxon>
        <taxon>Pseudomonadota</taxon>
        <taxon>Alphaproteobacteria</taxon>
        <taxon>Rhodobacterales</taxon>
        <taxon>Paracoccaceae</taxon>
        <taxon>Rhodovulum</taxon>
    </lineage>
</organism>
<dbReference type="InterPro" id="IPR016166">
    <property type="entry name" value="FAD-bd_PCMH"/>
</dbReference>
<dbReference type="GO" id="GO:0071949">
    <property type="term" value="F:FAD binding"/>
    <property type="evidence" value="ECO:0007669"/>
    <property type="project" value="InterPro"/>
</dbReference>
<dbReference type="OrthoDB" id="143770at2"/>
<keyword evidence="4" id="KW-1185">Reference proteome</keyword>
<dbReference type="InterPro" id="IPR016169">
    <property type="entry name" value="FAD-bd_PCMH_sub2"/>
</dbReference>
<dbReference type="Gene3D" id="3.30.465.10">
    <property type="match status" value="1"/>
</dbReference>
<dbReference type="AlphaFoldDB" id="A0A4R2KPW9"/>
<protein>
    <submittedName>
        <fullName evidence="3">Decaprenylphospho-beta-D-ribofuranose 2-oxidase</fullName>
    </submittedName>
</protein>
<evidence type="ECO:0000313" key="3">
    <source>
        <dbReference type="EMBL" id="TCO72919.1"/>
    </source>
</evidence>
<dbReference type="Pfam" id="PF01565">
    <property type="entry name" value="FAD_binding_4"/>
    <property type="match status" value="1"/>
</dbReference>
<keyword evidence="1" id="KW-0285">Flavoprotein</keyword>
<feature type="domain" description="FAD-binding PCMH-type" evidence="2">
    <location>
        <begin position="13"/>
        <end position="179"/>
    </location>
</feature>
<dbReference type="InterPro" id="IPR036318">
    <property type="entry name" value="FAD-bd_PCMH-like_sf"/>
</dbReference>